<dbReference type="SUPFAM" id="SSF50156">
    <property type="entry name" value="PDZ domain-like"/>
    <property type="match status" value="2"/>
</dbReference>
<gene>
    <name evidence="18" type="ORF">H8E80_02925</name>
</gene>
<evidence type="ECO:0000256" key="11">
    <source>
        <dbReference type="ARBA" id="ARBA00022825"/>
    </source>
</evidence>
<evidence type="ECO:0000256" key="15">
    <source>
        <dbReference type="PIRSR" id="PIRSR611782-2"/>
    </source>
</evidence>
<dbReference type="InterPro" id="IPR001478">
    <property type="entry name" value="PDZ"/>
</dbReference>
<feature type="binding site" evidence="15">
    <location>
        <position position="161"/>
    </location>
    <ligand>
        <name>substrate</name>
    </ligand>
</feature>
<proteinExistence type="inferred from homology"/>
<dbReference type="Gene3D" id="2.30.42.10">
    <property type="match status" value="2"/>
</dbReference>
<evidence type="ECO:0000256" key="14">
    <source>
        <dbReference type="PIRSR" id="PIRSR611782-1"/>
    </source>
</evidence>
<evidence type="ECO:0000256" key="3">
    <source>
        <dbReference type="ARBA" id="ARBA00010541"/>
    </source>
</evidence>
<organism evidence="18 19">
    <name type="scientific">Candidatus Desulfaltia bathyphila</name>
    <dbReference type="NCBI Taxonomy" id="2841697"/>
    <lineage>
        <taxon>Bacteria</taxon>
        <taxon>Pseudomonadati</taxon>
        <taxon>Thermodesulfobacteriota</taxon>
        <taxon>Desulfobacteria</taxon>
        <taxon>Desulfobacterales</taxon>
        <taxon>Desulfobacterales incertae sedis</taxon>
        <taxon>Candidatus Desulfaltia</taxon>
    </lineage>
</organism>
<feature type="binding site" evidence="15">
    <location>
        <begin position="251"/>
        <end position="255"/>
    </location>
    <ligand>
        <name>substrate</name>
    </ligand>
</feature>
<dbReference type="FunFam" id="2.40.10.120:FF:000007">
    <property type="entry name" value="Periplasmic serine endoprotease DegP-like"/>
    <property type="match status" value="1"/>
</dbReference>
<feature type="binding site" evidence="15">
    <location>
        <position position="131"/>
    </location>
    <ligand>
        <name>substrate</name>
    </ligand>
</feature>
<dbReference type="InterPro" id="IPR011782">
    <property type="entry name" value="Pept_S1C_Do"/>
</dbReference>
<evidence type="ECO:0000256" key="6">
    <source>
        <dbReference type="ARBA" id="ARBA00022670"/>
    </source>
</evidence>
<evidence type="ECO:0000259" key="17">
    <source>
        <dbReference type="PROSITE" id="PS50106"/>
    </source>
</evidence>
<comment type="subcellular location">
    <subcellularLocation>
        <location evidence="2">Periplasm</location>
    </subcellularLocation>
</comment>
<dbReference type="PANTHER" id="PTHR22939">
    <property type="entry name" value="SERINE PROTEASE FAMILY S1C HTRA-RELATED"/>
    <property type="match status" value="1"/>
</dbReference>
<keyword evidence="12" id="KW-0346">Stress response</keyword>
<dbReference type="CDD" id="cd10839">
    <property type="entry name" value="cpPDZ1_DegP-like"/>
    <property type="match status" value="1"/>
</dbReference>
<feature type="domain" description="PDZ" evidence="17">
    <location>
        <begin position="383"/>
        <end position="447"/>
    </location>
</feature>
<keyword evidence="6" id="KW-0645">Protease</keyword>
<dbReference type="NCBIfam" id="TIGR02037">
    <property type="entry name" value="degP_htrA_DO"/>
    <property type="match status" value="1"/>
</dbReference>
<evidence type="ECO:0000256" key="4">
    <source>
        <dbReference type="ARBA" id="ARBA00013035"/>
    </source>
</evidence>
<dbReference type="SMART" id="SM00228">
    <property type="entry name" value="PDZ"/>
    <property type="match status" value="2"/>
</dbReference>
<feature type="binding site" evidence="15">
    <location>
        <begin position="233"/>
        <end position="235"/>
    </location>
    <ligand>
        <name>substrate</name>
    </ligand>
</feature>
<keyword evidence="11" id="KW-0720">Serine protease</keyword>
<feature type="active site" description="Charge relay system" evidence="14">
    <location>
        <position position="131"/>
    </location>
</feature>
<evidence type="ECO:0000256" key="2">
    <source>
        <dbReference type="ARBA" id="ARBA00004418"/>
    </source>
</evidence>
<evidence type="ECO:0000256" key="8">
    <source>
        <dbReference type="ARBA" id="ARBA00022737"/>
    </source>
</evidence>
<dbReference type="EC" id="3.4.21.107" evidence="4"/>
<feature type="active site" description="Charge relay system" evidence="14">
    <location>
        <position position="235"/>
    </location>
</feature>
<reference evidence="18 19" key="1">
    <citation type="submission" date="2020-08" db="EMBL/GenBank/DDBJ databases">
        <title>Bridging the membrane lipid divide: bacteria of the FCB group superphylum have the potential to synthesize archaeal ether lipids.</title>
        <authorList>
            <person name="Villanueva L."/>
            <person name="Von Meijenfeldt F.A.B."/>
            <person name="Westbye A.B."/>
            <person name="Yadav S."/>
            <person name="Hopmans E.C."/>
            <person name="Dutilh B.E."/>
            <person name="Sinninghe Damste J.S."/>
        </authorList>
    </citation>
    <scope>NUCLEOTIDE SEQUENCE [LARGE SCALE GENOMIC DNA]</scope>
    <source>
        <strain evidence="18">NIOZ-UU82</strain>
    </source>
</reference>
<feature type="transmembrane region" description="Helical" evidence="16">
    <location>
        <begin position="15"/>
        <end position="33"/>
    </location>
</feature>
<feature type="domain" description="PDZ" evidence="17">
    <location>
        <begin position="272"/>
        <end position="367"/>
    </location>
</feature>
<accession>A0A8J6T6X8</accession>
<evidence type="ECO:0000256" key="12">
    <source>
        <dbReference type="ARBA" id="ARBA00023016"/>
    </source>
</evidence>
<dbReference type="InterPro" id="IPR036034">
    <property type="entry name" value="PDZ_sf"/>
</dbReference>
<keyword evidence="16" id="KW-0812">Transmembrane</keyword>
<comment type="caution">
    <text evidence="18">The sequence shown here is derived from an EMBL/GenBank/DDBJ whole genome shotgun (WGS) entry which is preliminary data.</text>
</comment>
<keyword evidence="7" id="KW-0732">Signal</keyword>
<keyword evidence="8" id="KW-0677">Repeat</keyword>
<name>A0A8J6T6X8_9BACT</name>
<evidence type="ECO:0000256" key="5">
    <source>
        <dbReference type="ARBA" id="ARBA00013958"/>
    </source>
</evidence>
<dbReference type="AlphaFoldDB" id="A0A8J6T6X8"/>
<keyword evidence="16" id="KW-1133">Transmembrane helix</keyword>
<dbReference type="GO" id="GO:0004252">
    <property type="term" value="F:serine-type endopeptidase activity"/>
    <property type="evidence" value="ECO:0007669"/>
    <property type="project" value="InterPro"/>
</dbReference>
<feature type="active site" description="Charge relay system" evidence="14">
    <location>
        <position position="161"/>
    </location>
</feature>
<dbReference type="InterPro" id="IPR009003">
    <property type="entry name" value="Peptidase_S1_PA"/>
</dbReference>
<dbReference type="PROSITE" id="PS50106">
    <property type="entry name" value="PDZ"/>
    <property type="match status" value="2"/>
</dbReference>
<dbReference type="Proteomes" id="UP000603545">
    <property type="component" value="Unassembled WGS sequence"/>
</dbReference>
<evidence type="ECO:0000256" key="16">
    <source>
        <dbReference type="SAM" id="Phobius"/>
    </source>
</evidence>
<evidence type="ECO:0000256" key="13">
    <source>
        <dbReference type="ARBA" id="ARBA00032850"/>
    </source>
</evidence>
<sequence>MKFIKKIKNVSGRKVFFVMTFMAVVLLVISSFYPEADIEAKSDNYLTVPESFSSLAELVSPAVVNIRTVKTIKGGGRVFRHFSRSPFGKDDPMYDFFEKFFGEQPLRDFKQRSLGSGFIIDKDGYIVTNNHVVENADNIKVKLKNGKEFDAKIVGKDSNTDLALIKIKSRRNLPVAKLGDSDSLKIGQWVVAIGSPFGLEHTVTAGIVSAKGRVIGSGPYDDFIQTDASINPGNSGGPLLNMKGEVVGINTAIIAGGHGIGFAIPINLAKGVIEQLKQSGKVTRGWLGVAIQDLSEELAEYYGVKGKNGVLVAEVFPGDPADEAGIKPKDIILEVNNKKVKTGRDLTTMIANTGVGKLVKIKLLRNGAEKTVEVKIAKRDASKVYADKSKKGPEDELGIRVSKITPEISRRFNITSEVKGVIVVAIKPKSKASEAGLTAGDIIKEINRIGINTANKYHSQIRKIKKGESIEMLIKRINAGFIVIKMIK</sequence>
<dbReference type="SUPFAM" id="SSF50494">
    <property type="entry name" value="Trypsin-like serine proteases"/>
    <property type="match status" value="1"/>
</dbReference>
<comment type="catalytic activity">
    <reaction evidence="1">
        <text>Acts on substrates that are at least partially unfolded. The cleavage site P1 residue is normally between a pair of hydrophobic residues, such as Val-|-Val.</text>
        <dbReference type="EC" id="3.4.21.107"/>
    </reaction>
</comment>
<evidence type="ECO:0000256" key="9">
    <source>
        <dbReference type="ARBA" id="ARBA00022764"/>
    </source>
</evidence>
<dbReference type="EMBL" id="JACNLL010000029">
    <property type="protein sequence ID" value="MBC8198989.1"/>
    <property type="molecule type" value="Genomic_DNA"/>
</dbReference>
<dbReference type="GO" id="GO:0042597">
    <property type="term" value="C:periplasmic space"/>
    <property type="evidence" value="ECO:0007669"/>
    <property type="project" value="UniProtKB-SubCell"/>
</dbReference>
<protein>
    <recommendedName>
        <fullName evidence="5">Probable periplasmic serine endoprotease DegP-like</fullName>
        <ecNumber evidence="4">3.4.21.107</ecNumber>
    </recommendedName>
    <alternativeName>
        <fullName evidence="13">Protease Do</fullName>
    </alternativeName>
</protein>
<dbReference type="GO" id="GO:0006508">
    <property type="term" value="P:proteolysis"/>
    <property type="evidence" value="ECO:0007669"/>
    <property type="project" value="UniProtKB-KW"/>
</dbReference>
<dbReference type="Gene3D" id="2.40.10.120">
    <property type="match status" value="1"/>
</dbReference>
<dbReference type="InterPro" id="IPR001940">
    <property type="entry name" value="Peptidase_S1C"/>
</dbReference>
<evidence type="ECO:0000256" key="7">
    <source>
        <dbReference type="ARBA" id="ARBA00022729"/>
    </source>
</evidence>
<dbReference type="PRINTS" id="PR00834">
    <property type="entry name" value="PROTEASES2C"/>
</dbReference>
<evidence type="ECO:0000313" key="19">
    <source>
        <dbReference type="Proteomes" id="UP000603545"/>
    </source>
</evidence>
<dbReference type="PANTHER" id="PTHR22939:SF130">
    <property type="entry name" value="PERIPLASMIC SERINE ENDOPROTEASE DEGP-LIKE-RELATED"/>
    <property type="match status" value="1"/>
</dbReference>
<evidence type="ECO:0000256" key="10">
    <source>
        <dbReference type="ARBA" id="ARBA00022801"/>
    </source>
</evidence>
<evidence type="ECO:0000313" key="18">
    <source>
        <dbReference type="EMBL" id="MBC8198989.1"/>
    </source>
</evidence>
<comment type="similarity">
    <text evidence="3">Belongs to the peptidase S1C family.</text>
</comment>
<dbReference type="Pfam" id="PF13180">
    <property type="entry name" value="PDZ_2"/>
    <property type="match status" value="2"/>
</dbReference>
<keyword evidence="9" id="KW-0574">Periplasm</keyword>
<keyword evidence="16" id="KW-0472">Membrane</keyword>
<keyword evidence="10" id="KW-0378">Hydrolase</keyword>
<evidence type="ECO:0000256" key="1">
    <source>
        <dbReference type="ARBA" id="ARBA00001772"/>
    </source>
</evidence>
<dbReference type="Pfam" id="PF13365">
    <property type="entry name" value="Trypsin_2"/>
    <property type="match status" value="1"/>
</dbReference>